<keyword evidence="2" id="KW-1185">Reference proteome</keyword>
<dbReference type="EMBL" id="UZAF01018746">
    <property type="protein sequence ID" value="VDO54591.1"/>
    <property type="molecule type" value="Genomic_DNA"/>
</dbReference>
<proteinExistence type="predicted"/>
<accession>A0A0N4WTI6</accession>
<evidence type="ECO:0000313" key="1">
    <source>
        <dbReference type="EMBL" id="VDO54591.1"/>
    </source>
</evidence>
<evidence type="ECO:0000313" key="2">
    <source>
        <dbReference type="Proteomes" id="UP000268014"/>
    </source>
</evidence>
<sequence>MSDKNVPRRSGSTKGRDLLSLVHSLVEACTSKGVEEQRKLAESLNRAWTPNADISTTLAYYVSKKQSSDGDHLRTLLRAVEMCNDDFCLALLCRLIQDLLNTGSLKARQRRHRKLIKADATSSLIRTLRYRLREILPQRSAEDSAETSDKLNALAEDTDDTIAELVLAVGAKARNAQLAGRYKGFASSLLMRISSFEGKDLQQCHLLARYLEVLYFVSKNRKTRMLLISENITGCIIPLLEHHSSWQNLSELDVAISVHIEICLITLAILRLLCINSEEQLISRNVLLLCEGILNELGKQTCQDTEAISHLQV</sequence>
<evidence type="ECO:0000313" key="3">
    <source>
        <dbReference type="WBParaSite" id="HPLM_0001490301-mRNA-1"/>
    </source>
</evidence>
<protein>
    <submittedName>
        <fullName evidence="3">WAPL domain-containing protein</fullName>
    </submittedName>
</protein>
<reference evidence="3" key="1">
    <citation type="submission" date="2017-02" db="UniProtKB">
        <authorList>
            <consortium name="WormBaseParasite"/>
        </authorList>
    </citation>
    <scope>IDENTIFICATION</scope>
</reference>
<dbReference type="Proteomes" id="UP000268014">
    <property type="component" value="Unassembled WGS sequence"/>
</dbReference>
<dbReference type="WBParaSite" id="HPLM_0001490301-mRNA-1">
    <property type="protein sequence ID" value="HPLM_0001490301-mRNA-1"/>
    <property type="gene ID" value="HPLM_0001490301"/>
</dbReference>
<dbReference type="STRING" id="6290.A0A0N4WTI6"/>
<gene>
    <name evidence="1" type="ORF">HPLM_LOCUS14895</name>
</gene>
<dbReference type="AlphaFoldDB" id="A0A0N4WTI6"/>
<dbReference type="OrthoDB" id="5864960at2759"/>
<dbReference type="OMA" id="MRISSFE"/>
<reference evidence="1 2" key="2">
    <citation type="submission" date="2018-11" db="EMBL/GenBank/DDBJ databases">
        <authorList>
            <consortium name="Pathogen Informatics"/>
        </authorList>
    </citation>
    <scope>NUCLEOTIDE SEQUENCE [LARGE SCALE GENOMIC DNA]</scope>
    <source>
        <strain evidence="1 2">MHpl1</strain>
    </source>
</reference>
<name>A0A0N4WTI6_HAEPC</name>
<organism evidence="3">
    <name type="scientific">Haemonchus placei</name>
    <name type="common">Barber's pole worm</name>
    <dbReference type="NCBI Taxonomy" id="6290"/>
    <lineage>
        <taxon>Eukaryota</taxon>
        <taxon>Metazoa</taxon>
        <taxon>Ecdysozoa</taxon>
        <taxon>Nematoda</taxon>
        <taxon>Chromadorea</taxon>
        <taxon>Rhabditida</taxon>
        <taxon>Rhabditina</taxon>
        <taxon>Rhabditomorpha</taxon>
        <taxon>Strongyloidea</taxon>
        <taxon>Trichostrongylidae</taxon>
        <taxon>Haemonchus</taxon>
    </lineage>
</organism>